<name>A0A848GWG3_9BACT</name>
<feature type="chain" id="PRO_5032892705" evidence="2">
    <location>
        <begin position="23"/>
        <end position="514"/>
    </location>
</feature>
<dbReference type="PROSITE" id="PS51257">
    <property type="entry name" value="PROKAR_LIPOPROTEIN"/>
    <property type="match status" value="1"/>
</dbReference>
<dbReference type="AlphaFoldDB" id="A0A848GWG3"/>
<organism evidence="3 4">
    <name type="scientific">Chitinophaga fulva</name>
    <dbReference type="NCBI Taxonomy" id="2728842"/>
    <lineage>
        <taxon>Bacteria</taxon>
        <taxon>Pseudomonadati</taxon>
        <taxon>Bacteroidota</taxon>
        <taxon>Chitinophagia</taxon>
        <taxon>Chitinophagales</taxon>
        <taxon>Chitinophagaceae</taxon>
        <taxon>Chitinophaga</taxon>
    </lineage>
</organism>
<evidence type="ECO:0000256" key="2">
    <source>
        <dbReference type="SAM" id="SignalP"/>
    </source>
</evidence>
<dbReference type="Proteomes" id="UP000583266">
    <property type="component" value="Unassembled WGS sequence"/>
</dbReference>
<keyword evidence="4" id="KW-1185">Reference proteome</keyword>
<proteinExistence type="predicted"/>
<gene>
    <name evidence="3" type="ORF">HHL17_22645</name>
</gene>
<keyword evidence="2" id="KW-0732">Signal</keyword>
<feature type="region of interest" description="Disordered" evidence="1">
    <location>
        <begin position="309"/>
        <end position="329"/>
    </location>
</feature>
<evidence type="ECO:0000313" key="3">
    <source>
        <dbReference type="EMBL" id="NML40018.1"/>
    </source>
</evidence>
<sequence length="514" mass="58485">MKNIRKYSVYLLLVIMTGMFSACDKDFGDINKSVDFVSDPTPDFMLPAIELYMLDNTYYTQGDFVGAFVMHVTNRKAYSSLVMPGGYQGYHFEWAYENPFKNVVDLIERTKKDTTYANYLHIGRIIKAYVAHQMTDLYGDVPYFEAGRGYMDRLFTPNYDPQQKIYEDMFKELEEASRALDSSRKVPTTADIVYKGDLSKWRRFANSLMLRLGLRIMKADPVNGKKWIEKAIAGGLLRGNDDNFVVKYLPNASSGGTTNPTSNGQPHIFVRYPDNYRLTSPFVNFLKNRNDPRIATYCMLPASRTTYAAGDKSPAKQKGWPPYGDKSEDPPYQSIPSADRLKYSVANISTFGRYDAPFIHLSYAQVQFQLAECAVRGIVAGDAKSSYEKGVKAAMDQLKIYGAEAVITSAQADAYLKENPYNPASEEEALEMINTQYWVETHFNWYETFANMRRSGYPKLYEKLDLTIPANSGATLPRRLTYQADEIAINPHVQDAIKRQGPDVTSTRVWWDKP</sequence>
<protein>
    <submittedName>
        <fullName evidence="3">SusD/RagB family nutrient-binding outer membrane lipoprotein</fullName>
    </submittedName>
</protein>
<accession>A0A848GWG3</accession>
<reference evidence="3 4" key="1">
    <citation type="submission" date="2020-04" db="EMBL/GenBank/DDBJ databases">
        <title>Chitinophaga sp. G-6-1-13 sp. nov., isolated from soil.</title>
        <authorList>
            <person name="Dahal R.H."/>
            <person name="Chaudhary D.K."/>
        </authorList>
    </citation>
    <scope>NUCLEOTIDE SEQUENCE [LARGE SCALE GENOMIC DNA]</scope>
    <source>
        <strain evidence="3 4">G-6-1-13</strain>
    </source>
</reference>
<feature type="signal peptide" evidence="2">
    <location>
        <begin position="1"/>
        <end position="22"/>
    </location>
</feature>
<dbReference type="EMBL" id="JABBGC010000002">
    <property type="protein sequence ID" value="NML40018.1"/>
    <property type="molecule type" value="Genomic_DNA"/>
</dbReference>
<dbReference type="InterPro" id="IPR041662">
    <property type="entry name" value="SusD-like_2"/>
</dbReference>
<dbReference type="RefSeq" id="WP_169227061.1">
    <property type="nucleotide sequence ID" value="NZ_JABBGC010000002.1"/>
</dbReference>
<dbReference type="Gene3D" id="1.25.40.390">
    <property type="match status" value="1"/>
</dbReference>
<evidence type="ECO:0000313" key="4">
    <source>
        <dbReference type="Proteomes" id="UP000583266"/>
    </source>
</evidence>
<dbReference type="InterPro" id="IPR011990">
    <property type="entry name" value="TPR-like_helical_dom_sf"/>
</dbReference>
<dbReference type="Pfam" id="PF12771">
    <property type="entry name" value="SusD-like_2"/>
    <property type="match status" value="1"/>
</dbReference>
<evidence type="ECO:0000256" key="1">
    <source>
        <dbReference type="SAM" id="MobiDB-lite"/>
    </source>
</evidence>
<comment type="caution">
    <text evidence="3">The sequence shown here is derived from an EMBL/GenBank/DDBJ whole genome shotgun (WGS) entry which is preliminary data.</text>
</comment>
<dbReference type="SUPFAM" id="SSF48452">
    <property type="entry name" value="TPR-like"/>
    <property type="match status" value="1"/>
</dbReference>
<keyword evidence="3" id="KW-0449">Lipoprotein</keyword>